<dbReference type="Proteomes" id="UP001055879">
    <property type="component" value="Linkage Group LG04"/>
</dbReference>
<keyword evidence="2" id="KW-1185">Reference proteome</keyword>
<organism evidence="1 2">
    <name type="scientific">Arctium lappa</name>
    <name type="common">Greater burdock</name>
    <name type="synonym">Lappa major</name>
    <dbReference type="NCBI Taxonomy" id="4217"/>
    <lineage>
        <taxon>Eukaryota</taxon>
        <taxon>Viridiplantae</taxon>
        <taxon>Streptophyta</taxon>
        <taxon>Embryophyta</taxon>
        <taxon>Tracheophyta</taxon>
        <taxon>Spermatophyta</taxon>
        <taxon>Magnoliopsida</taxon>
        <taxon>eudicotyledons</taxon>
        <taxon>Gunneridae</taxon>
        <taxon>Pentapetalae</taxon>
        <taxon>asterids</taxon>
        <taxon>campanulids</taxon>
        <taxon>Asterales</taxon>
        <taxon>Asteraceae</taxon>
        <taxon>Carduoideae</taxon>
        <taxon>Cardueae</taxon>
        <taxon>Arctiinae</taxon>
        <taxon>Arctium</taxon>
    </lineage>
</organism>
<sequence>MEAQLHHDDPHHPAVIINYTGADLHKEDEHGVEKKSTIKNVKAKVHNLKATIKHGHGHHHDEEQHNDAERIMNESPAIRSGLMQPTDMGKPVLAEDLHATHSDIVDTPVRSFAQWEEEERHGAPPPLPTGINGQAPLKVGVNQNVNREQLKGSIGISSGMEEHPSAPHPPTAVSPANRQAQVPGPTTKTDRSQVGHHGFDQDLNREQLIGKSTGMVQDPSAPNPTTAVSPANHQTKVTDPTKTAVEDAPISTVAGDPTSHSSRYTKDKAAMAKDLMVSKLDSSGENKSVAERVTGTLGPVYETVVGVGSSVVSKMQGSEKPATTRITEKKEGGSVKDYLVETLRPGDEDKVVSDVITHTFHRNDPPVQEITATSIYVRDEGGDGRSVQESRK</sequence>
<accession>A0ACB9CMA1</accession>
<comment type="caution">
    <text evidence="1">The sequence shown here is derived from an EMBL/GenBank/DDBJ whole genome shotgun (WGS) entry which is preliminary data.</text>
</comment>
<protein>
    <submittedName>
        <fullName evidence="1">Uncharacterized protein</fullName>
    </submittedName>
</protein>
<dbReference type="EMBL" id="CM042050">
    <property type="protein sequence ID" value="KAI3735303.1"/>
    <property type="molecule type" value="Genomic_DNA"/>
</dbReference>
<proteinExistence type="predicted"/>
<evidence type="ECO:0000313" key="2">
    <source>
        <dbReference type="Proteomes" id="UP001055879"/>
    </source>
</evidence>
<reference evidence="1 2" key="2">
    <citation type="journal article" date="2022" name="Mol. Ecol. Resour.">
        <title>The genomes of chicory, endive, great burdock and yacon provide insights into Asteraceae paleo-polyploidization history and plant inulin production.</title>
        <authorList>
            <person name="Fan W."/>
            <person name="Wang S."/>
            <person name="Wang H."/>
            <person name="Wang A."/>
            <person name="Jiang F."/>
            <person name="Liu H."/>
            <person name="Zhao H."/>
            <person name="Xu D."/>
            <person name="Zhang Y."/>
        </authorList>
    </citation>
    <scope>NUCLEOTIDE SEQUENCE [LARGE SCALE GENOMIC DNA]</scope>
    <source>
        <strain evidence="2">cv. Niubang</strain>
    </source>
</reference>
<evidence type="ECO:0000313" key="1">
    <source>
        <dbReference type="EMBL" id="KAI3735303.1"/>
    </source>
</evidence>
<name>A0ACB9CMA1_ARCLA</name>
<reference evidence="2" key="1">
    <citation type="journal article" date="2022" name="Mol. Ecol. Resour.">
        <title>The genomes of chicory, endive, great burdock and yacon provide insights into Asteraceae palaeo-polyploidization history and plant inulin production.</title>
        <authorList>
            <person name="Fan W."/>
            <person name="Wang S."/>
            <person name="Wang H."/>
            <person name="Wang A."/>
            <person name="Jiang F."/>
            <person name="Liu H."/>
            <person name="Zhao H."/>
            <person name="Xu D."/>
            <person name="Zhang Y."/>
        </authorList>
    </citation>
    <scope>NUCLEOTIDE SEQUENCE [LARGE SCALE GENOMIC DNA]</scope>
    <source>
        <strain evidence="2">cv. Niubang</strain>
    </source>
</reference>
<gene>
    <name evidence="1" type="ORF">L6452_14798</name>
</gene>